<feature type="region of interest" description="Disordered" evidence="1">
    <location>
        <begin position="48"/>
        <end position="98"/>
    </location>
</feature>
<name>A0AAD7WEA3_9TELE</name>
<dbReference type="Proteomes" id="UP001221898">
    <property type="component" value="Unassembled WGS sequence"/>
</dbReference>
<accession>A0AAD7WEA3</accession>
<reference evidence="2" key="1">
    <citation type="journal article" date="2023" name="Science">
        <title>Genome structures resolve the early diversification of teleost fishes.</title>
        <authorList>
            <person name="Parey E."/>
            <person name="Louis A."/>
            <person name="Montfort J."/>
            <person name="Bouchez O."/>
            <person name="Roques C."/>
            <person name="Iampietro C."/>
            <person name="Lluch J."/>
            <person name="Castinel A."/>
            <person name="Donnadieu C."/>
            <person name="Desvignes T."/>
            <person name="Floi Bucao C."/>
            <person name="Jouanno E."/>
            <person name="Wen M."/>
            <person name="Mejri S."/>
            <person name="Dirks R."/>
            <person name="Jansen H."/>
            <person name="Henkel C."/>
            <person name="Chen W.J."/>
            <person name="Zahm M."/>
            <person name="Cabau C."/>
            <person name="Klopp C."/>
            <person name="Thompson A.W."/>
            <person name="Robinson-Rechavi M."/>
            <person name="Braasch I."/>
            <person name="Lecointre G."/>
            <person name="Bobe J."/>
            <person name="Postlethwait J.H."/>
            <person name="Berthelot C."/>
            <person name="Roest Crollius H."/>
            <person name="Guiguen Y."/>
        </authorList>
    </citation>
    <scope>NUCLEOTIDE SEQUENCE</scope>
    <source>
        <strain evidence="2">NC1722</strain>
    </source>
</reference>
<organism evidence="2 3">
    <name type="scientific">Aldrovandia affinis</name>
    <dbReference type="NCBI Taxonomy" id="143900"/>
    <lineage>
        <taxon>Eukaryota</taxon>
        <taxon>Metazoa</taxon>
        <taxon>Chordata</taxon>
        <taxon>Craniata</taxon>
        <taxon>Vertebrata</taxon>
        <taxon>Euteleostomi</taxon>
        <taxon>Actinopterygii</taxon>
        <taxon>Neopterygii</taxon>
        <taxon>Teleostei</taxon>
        <taxon>Notacanthiformes</taxon>
        <taxon>Halosauridae</taxon>
        <taxon>Aldrovandia</taxon>
    </lineage>
</organism>
<evidence type="ECO:0000313" key="3">
    <source>
        <dbReference type="Proteomes" id="UP001221898"/>
    </source>
</evidence>
<evidence type="ECO:0000313" key="2">
    <source>
        <dbReference type="EMBL" id="KAJ8393837.1"/>
    </source>
</evidence>
<dbReference type="AlphaFoldDB" id="A0AAD7WEA3"/>
<keyword evidence="3" id="KW-1185">Reference proteome</keyword>
<sequence length="162" mass="18101">MSESFCPEPNAYDNRLHRLVAQKGFLHPAGFVLCLLHAWARERHSLSDRERAAGPDHCTAPHISPTRQNRRREWPPASHRSSAFLVESQDRPPLPPGFERNVAQCQSPRLRRWLPVIPAANPATPAAASKRHPLRAYVRQAASVRGAILPITAVRALQYGST</sequence>
<proteinExistence type="predicted"/>
<protein>
    <submittedName>
        <fullName evidence="2">Uncharacterized protein</fullName>
    </submittedName>
</protein>
<evidence type="ECO:0000256" key="1">
    <source>
        <dbReference type="SAM" id="MobiDB-lite"/>
    </source>
</evidence>
<gene>
    <name evidence="2" type="ORF">AAFF_G00055660</name>
</gene>
<comment type="caution">
    <text evidence="2">The sequence shown here is derived from an EMBL/GenBank/DDBJ whole genome shotgun (WGS) entry which is preliminary data.</text>
</comment>
<dbReference type="EMBL" id="JAINUG010000132">
    <property type="protein sequence ID" value="KAJ8393837.1"/>
    <property type="molecule type" value="Genomic_DNA"/>
</dbReference>